<accession>A0A238V802</accession>
<protein>
    <submittedName>
        <fullName evidence="1">Uncharacterized protein</fullName>
    </submittedName>
</protein>
<organism evidence="1 2">
    <name type="scientific">Hymenobacter mucosus</name>
    <dbReference type="NCBI Taxonomy" id="1411120"/>
    <lineage>
        <taxon>Bacteria</taxon>
        <taxon>Pseudomonadati</taxon>
        <taxon>Bacteroidota</taxon>
        <taxon>Cytophagia</taxon>
        <taxon>Cytophagales</taxon>
        <taxon>Hymenobacteraceae</taxon>
        <taxon>Hymenobacter</taxon>
    </lineage>
</organism>
<dbReference type="EMBL" id="FZNS01000001">
    <property type="protein sequence ID" value="SNR30321.1"/>
    <property type="molecule type" value="Genomic_DNA"/>
</dbReference>
<dbReference type="AlphaFoldDB" id="A0A238V802"/>
<reference evidence="2" key="1">
    <citation type="submission" date="2017-06" db="EMBL/GenBank/DDBJ databases">
        <authorList>
            <person name="Varghese N."/>
            <person name="Submissions S."/>
        </authorList>
    </citation>
    <scope>NUCLEOTIDE SEQUENCE [LARGE SCALE GENOMIC DNA]</scope>
    <source>
        <strain evidence="2">DSM 28041</strain>
    </source>
</reference>
<sequence length="35" mass="3910">MTSGARRYLVIVIQLVVGHLLPSTEANLRPFSIQE</sequence>
<evidence type="ECO:0000313" key="1">
    <source>
        <dbReference type="EMBL" id="SNR30321.1"/>
    </source>
</evidence>
<keyword evidence="2" id="KW-1185">Reference proteome</keyword>
<gene>
    <name evidence="1" type="ORF">SAMN06269173_101258</name>
</gene>
<proteinExistence type="predicted"/>
<name>A0A238V802_9BACT</name>
<dbReference type="Proteomes" id="UP000198310">
    <property type="component" value="Unassembled WGS sequence"/>
</dbReference>
<evidence type="ECO:0000313" key="2">
    <source>
        <dbReference type="Proteomes" id="UP000198310"/>
    </source>
</evidence>